<feature type="region of interest" description="Disordered" evidence="1">
    <location>
        <begin position="19"/>
        <end position="41"/>
    </location>
</feature>
<dbReference type="Proteomes" id="UP000502756">
    <property type="component" value="Chromosome"/>
</dbReference>
<dbReference type="EMBL" id="CP053435">
    <property type="protein sequence ID" value="QJW91538.1"/>
    <property type="molecule type" value="Genomic_DNA"/>
</dbReference>
<dbReference type="AlphaFoldDB" id="A0A6M5YBN3"/>
<evidence type="ECO:0000313" key="4">
    <source>
        <dbReference type="Proteomes" id="UP000502756"/>
    </source>
</evidence>
<name>A0A6M5YBN3_9BACT</name>
<organism evidence="3 4">
    <name type="scientific">Spirosoma taeanense</name>
    <dbReference type="NCBI Taxonomy" id="2735870"/>
    <lineage>
        <taxon>Bacteria</taxon>
        <taxon>Pseudomonadati</taxon>
        <taxon>Bacteroidota</taxon>
        <taxon>Cytophagia</taxon>
        <taxon>Cytophagales</taxon>
        <taxon>Cytophagaceae</taxon>
        <taxon>Spirosoma</taxon>
    </lineage>
</organism>
<dbReference type="RefSeq" id="WP_171741387.1">
    <property type="nucleotide sequence ID" value="NZ_CP053435.1"/>
</dbReference>
<proteinExistence type="predicted"/>
<accession>A0A6M5YBN3</accession>
<evidence type="ECO:0000313" key="3">
    <source>
        <dbReference type="EMBL" id="QJW91538.1"/>
    </source>
</evidence>
<gene>
    <name evidence="3" type="ORF">HNV11_20220</name>
</gene>
<protein>
    <submittedName>
        <fullName evidence="3">Uncharacterized protein</fullName>
    </submittedName>
</protein>
<evidence type="ECO:0000256" key="2">
    <source>
        <dbReference type="SAM" id="Phobius"/>
    </source>
</evidence>
<keyword evidence="2" id="KW-1133">Transmembrane helix</keyword>
<feature type="transmembrane region" description="Helical" evidence="2">
    <location>
        <begin position="45"/>
        <end position="64"/>
    </location>
</feature>
<keyword evidence="2" id="KW-0472">Membrane</keyword>
<reference evidence="3 4" key="1">
    <citation type="submission" date="2020-05" db="EMBL/GenBank/DDBJ databases">
        <title>Genome sequencing of Spirosoma sp. TS118.</title>
        <authorList>
            <person name="Lee J.-H."/>
            <person name="Jeong S."/>
            <person name="Zhao L."/>
            <person name="Jung J.-H."/>
            <person name="Kim M.-K."/>
            <person name="Lim S."/>
        </authorList>
    </citation>
    <scope>NUCLEOTIDE SEQUENCE [LARGE SCALE GENOMIC DNA]</scope>
    <source>
        <strain evidence="3 4">TS118</strain>
    </source>
</reference>
<keyword evidence="4" id="KW-1185">Reference proteome</keyword>
<keyword evidence="2" id="KW-0812">Transmembrane</keyword>
<dbReference type="KEGG" id="stae:HNV11_20220"/>
<sequence>MTYQALIYLYTSFILPGSVSQSDPSPVLSRMNRPPGDKPPRKPDWLLILVAILSLITLFIAWLVDIPGLLR</sequence>
<evidence type="ECO:0000256" key="1">
    <source>
        <dbReference type="SAM" id="MobiDB-lite"/>
    </source>
</evidence>